<evidence type="ECO:0000259" key="2">
    <source>
        <dbReference type="PROSITE" id="PS51782"/>
    </source>
</evidence>
<dbReference type="RefSeq" id="WP_015853591.1">
    <property type="nucleotide sequence ID" value="NC_012881.1"/>
</dbReference>
<dbReference type="PANTHER" id="PTHR34700:SF4">
    <property type="entry name" value="PHAGE-LIKE ELEMENT PBSX PROTEIN XKDP"/>
    <property type="match status" value="1"/>
</dbReference>
<feature type="domain" description="LysM" evidence="2">
    <location>
        <begin position="66"/>
        <end position="117"/>
    </location>
</feature>
<dbReference type="HOGENOM" id="CLU_1657992_0_0_7"/>
<dbReference type="InterPro" id="IPR036779">
    <property type="entry name" value="LysM_dom_sf"/>
</dbReference>
<keyword evidence="1" id="KW-0732">Signal</keyword>
<gene>
    <name evidence="3" type="ordered locus">Desal_3730</name>
</gene>
<dbReference type="KEGG" id="dsa:Desal_3730"/>
<proteinExistence type="predicted"/>
<accession>C6BU66</accession>
<dbReference type="InterPro" id="IPR018392">
    <property type="entry name" value="LysM"/>
</dbReference>
<dbReference type="EMBL" id="CP001649">
    <property type="protein sequence ID" value="ACS81775.1"/>
    <property type="molecule type" value="Genomic_DNA"/>
</dbReference>
<dbReference type="PANTHER" id="PTHR34700">
    <property type="entry name" value="POTASSIUM BINDING PROTEIN KBP"/>
    <property type="match status" value="1"/>
</dbReference>
<dbReference type="eggNOG" id="COG1652">
    <property type="taxonomic scope" value="Bacteria"/>
</dbReference>
<reference evidence="3 4" key="1">
    <citation type="submission" date="2009-06" db="EMBL/GenBank/DDBJ databases">
        <title>Complete sequence of Desulfovibrio salexigens DSM 2638.</title>
        <authorList>
            <consortium name="US DOE Joint Genome Institute"/>
            <person name="Lucas S."/>
            <person name="Copeland A."/>
            <person name="Lapidus A."/>
            <person name="Glavina del Rio T."/>
            <person name="Tice H."/>
            <person name="Bruce D."/>
            <person name="Goodwin L."/>
            <person name="Pitluck S."/>
            <person name="Munk A.C."/>
            <person name="Brettin T."/>
            <person name="Detter J.C."/>
            <person name="Han C."/>
            <person name="Tapia R."/>
            <person name="Larimer F."/>
            <person name="Land M."/>
            <person name="Hauser L."/>
            <person name="Kyrpides N."/>
            <person name="Anderson I."/>
            <person name="Wall J.D."/>
            <person name="Arkin A.P."/>
            <person name="Dehal P."/>
            <person name="Chivian D."/>
            <person name="Giles B."/>
            <person name="Hazen T.C."/>
        </authorList>
    </citation>
    <scope>NUCLEOTIDE SEQUENCE [LARGE SCALE GENOMIC DNA]</scope>
    <source>
        <strain evidence="4">ATCC 14822 / DSM 2638 / NCIMB 8403 / VKM B-1763</strain>
    </source>
</reference>
<organism evidence="3 4">
    <name type="scientific">Maridesulfovibrio salexigens (strain ATCC 14822 / DSM 2638 / NCIMB 8403 / VKM B-1763)</name>
    <name type="common">Desulfovibrio salexigens</name>
    <dbReference type="NCBI Taxonomy" id="526222"/>
    <lineage>
        <taxon>Bacteria</taxon>
        <taxon>Pseudomonadati</taxon>
        <taxon>Thermodesulfobacteriota</taxon>
        <taxon>Desulfovibrionia</taxon>
        <taxon>Desulfovibrionales</taxon>
        <taxon>Desulfovibrionaceae</taxon>
        <taxon>Maridesulfovibrio</taxon>
    </lineage>
</organism>
<evidence type="ECO:0000256" key="1">
    <source>
        <dbReference type="SAM" id="SignalP"/>
    </source>
</evidence>
<protein>
    <recommendedName>
        <fullName evidence="2">LysM domain-containing protein</fullName>
    </recommendedName>
</protein>
<evidence type="ECO:0000313" key="4">
    <source>
        <dbReference type="Proteomes" id="UP000002601"/>
    </source>
</evidence>
<dbReference type="CDD" id="cd00118">
    <property type="entry name" value="LysM"/>
    <property type="match status" value="1"/>
</dbReference>
<evidence type="ECO:0000313" key="3">
    <source>
        <dbReference type="EMBL" id="ACS81775.1"/>
    </source>
</evidence>
<feature type="signal peptide" evidence="1">
    <location>
        <begin position="1"/>
        <end position="22"/>
    </location>
</feature>
<dbReference type="AlphaFoldDB" id="C6BU66"/>
<dbReference type="STRING" id="526222.Desal_3730"/>
<dbReference type="OrthoDB" id="370541at2"/>
<dbReference type="Gene3D" id="3.10.350.10">
    <property type="entry name" value="LysM domain"/>
    <property type="match status" value="1"/>
</dbReference>
<sequence length="160" mass="18064">MKKLILLAIAFSLMFTLGCAKKQVQQEDVVVVEETEVVVVEEEPAAEVVPPTPMEIYESEYKTLPTSHVVTKGECLWWIAEYKQIYNDPFMWPLIYKANRDQIKNPDLIYPGQSLEVPRAGYSLDEVKEARKQAGASWKALEPAENAMVPGEMKAALGYL</sequence>
<dbReference type="PROSITE" id="PS51257">
    <property type="entry name" value="PROKAR_LIPOPROTEIN"/>
    <property type="match status" value="1"/>
</dbReference>
<feature type="chain" id="PRO_5002961272" description="LysM domain-containing protein" evidence="1">
    <location>
        <begin position="23"/>
        <end position="160"/>
    </location>
</feature>
<name>C6BU66_MARSD</name>
<keyword evidence="4" id="KW-1185">Reference proteome</keyword>
<dbReference type="InterPro" id="IPR052196">
    <property type="entry name" value="Bact_Kbp"/>
</dbReference>
<dbReference type="Proteomes" id="UP000002601">
    <property type="component" value="Chromosome"/>
</dbReference>
<dbReference type="SUPFAM" id="SSF54106">
    <property type="entry name" value="LysM domain"/>
    <property type="match status" value="1"/>
</dbReference>
<dbReference type="PROSITE" id="PS51782">
    <property type="entry name" value="LYSM"/>
    <property type="match status" value="1"/>
</dbReference>
<dbReference type="Pfam" id="PF01476">
    <property type="entry name" value="LysM"/>
    <property type="match status" value="1"/>
</dbReference>